<proteinExistence type="predicted"/>
<comment type="cofactor">
    <cofactor evidence="1">
        <name>a divalent metal cation</name>
        <dbReference type="ChEBI" id="CHEBI:60240"/>
    </cofactor>
</comment>
<organism evidence="4 5">
    <name type="scientific">Periplaneta americana</name>
    <name type="common">American cockroach</name>
    <name type="synonym">Blatta americana</name>
    <dbReference type="NCBI Taxonomy" id="6978"/>
    <lineage>
        <taxon>Eukaryota</taxon>
        <taxon>Metazoa</taxon>
        <taxon>Ecdysozoa</taxon>
        <taxon>Arthropoda</taxon>
        <taxon>Hexapoda</taxon>
        <taxon>Insecta</taxon>
        <taxon>Pterygota</taxon>
        <taxon>Neoptera</taxon>
        <taxon>Polyneoptera</taxon>
        <taxon>Dictyoptera</taxon>
        <taxon>Blattodea</taxon>
        <taxon>Blattoidea</taxon>
        <taxon>Blattidae</taxon>
        <taxon>Blattinae</taxon>
        <taxon>Periplaneta</taxon>
    </lineage>
</organism>
<keyword evidence="5" id="KW-1185">Reference proteome</keyword>
<reference evidence="4 5" key="1">
    <citation type="journal article" date="2022" name="Allergy">
        <title>Genome assembly and annotation of Periplaneta americana reveal a comprehensive cockroach allergen profile.</title>
        <authorList>
            <person name="Wang L."/>
            <person name="Xiong Q."/>
            <person name="Saelim N."/>
            <person name="Wang L."/>
            <person name="Nong W."/>
            <person name="Wan A.T."/>
            <person name="Shi M."/>
            <person name="Liu X."/>
            <person name="Cao Q."/>
            <person name="Hui J.H.L."/>
            <person name="Sookrung N."/>
            <person name="Leung T.F."/>
            <person name="Tungtrongchitr A."/>
            <person name="Tsui S.K.W."/>
        </authorList>
    </citation>
    <scope>NUCLEOTIDE SEQUENCE [LARGE SCALE GENOMIC DNA]</scope>
    <source>
        <strain evidence="4">PWHHKU_190912</strain>
    </source>
</reference>
<feature type="domain" description="DDE Tnp4" evidence="3">
    <location>
        <begin position="2"/>
        <end position="137"/>
    </location>
</feature>
<sequence length="193" mass="21909">MAVADASLRFVAIDVEAYGKEGDSTVFRDSSLGKKLYSSMLNFPVPRCLPSTQTQPQPFVFVGDEAFKLNINLLRPYPARELTPRRRVFNYRLSRCMRTVECAFGIMANKWRVFHSPLLVQPNFVDDVIKACCILHNFVRKRDGVNFEDAGTHPFVEVNDCGPAVRANGLEVRDFFADYFMGPGAVPFQRNYV</sequence>
<comment type="caution">
    <text evidence="4">The sequence shown here is derived from an EMBL/GenBank/DDBJ whole genome shotgun (WGS) entry which is preliminary data.</text>
</comment>
<dbReference type="Pfam" id="PF13359">
    <property type="entry name" value="DDE_Tnp_4"/>
    <property type="match status" value="1"/>
</dbReference>
<evidence type="ECO:0000313" key="4">
    <source>
        <dbReference type="EMBL" id="KAJ4438320.1"/>
    </source>
</evidence>
<evidence type="ECO:0000313" key="5">
    <source>
        <dbReference type="Proteomes" id="UP001148838"/>
    </source>
</evidence>
<protein>
    <recommendedName>
        <fullName evidence="3">DDE Tnp4 domain-containing protein</fullName>
    </recommendedName>
</protein>
<dbReference type="Proteomes" id="UP001148838">
    <property type="component" value="Unassembled WGS sequence"/>
</dbReference>
<name>A0ABQ8SX88_PERAM</name>
<evidence type="ECO:0000259" key="3">
    <source>
        <dbReference type="Pfam" id="PF13359"/>
    </source>
</evidence>
<dbReference type="EMBL" id="JAJSOF020000019">
    <property type="protein sequence ID" value="KAJ4438320.1"/>
    <property type="molecule type" value="Genomic_DNA"/>
</dbReference>
<keyword evidence="2" id="KW-0479">Metal-binding</keyword>
<dbReference type="InterPro" id="IPR027806">
    <property type="entry name" value="HARBI1_dom"/>
</dbReference>
<gene>
    <name evidence="4" type="ORF">ANN_14262</name>
</gene>
<accession>A0ABQ8SX88</accession>
<evidence type="ECO:0000256" key="1">
    <source>
        <dbReference type="ARBA" id="ARBA00001968"/>
    </source>
</evidence>
<evidence type="ECO:0000256" key="2">
    <source>
        <dbReference type="ARBA" id="ARBA00022723"/>
    </source>
</evidence>